<dbReference type="AlphaFoldDB" id="A0A813RLY7"/>
<dbReference type="Pfam" id="PF04683">
    <property type="entry name" value="Rpn13_ADRM1_Pru"/>
    <property type="match status" value="1"/>
</dbReference>
<protein>
    <recommendedName>
        <fullName evidence="14">Proteasomal ubiquitin receptor ADRM1-like protein</fullName>
    </recommendedName>
</protein>
<dbReference type="GO" id="GO:0005634">
    <property type="term" value="C:nucleus"/>
    <property type="evidence" value="ECO:0007669"/>
    <property type="project" value="UniProtKB-SubCell"/>
</dbReference>
<keyword evidence="12" id="KW-1185">Reference proteome</keyword>
<dbReference type="InterPro" id="IPR044867">
    <property type="entry name" value="DEUBAD_dom"/>
</dbReference>
<dbReference type="EMBL" id="CAJNOI010000011">
    <property type="protein sequence ID" value="CAF0786616.1"/>
    <property type="molecule type" value="Genomic_DNA"/>
</dbReference>
<evidence type="ECO:0000256" key="5">
    <source>
        <dbReference type="ARBA" id="ARBA00022942"/>
    </source>
</evidence>
<comment type="similarity">
    <text evidence="3">Belongs to the ADRM1 family.</text>
</comment>
<sequence length="401" mass="44147">MSLFRTPTSQAATRNLVEFKAGKMNLRGNMVYPDKRKGLFYLHQGNDMLIHLCWKERTSNRPEDDLTIFPDEIEFKKVTQNTTGRVYVLKWKSNAKKFFIWMQEPKEDKDDEYCKKINDLVNNPPTPSFGDSNSDAHQLQPLMERMLSGGAGGLDPNDLSNVLRGMNPNDFQSLLSSLGNSGAAGLMPRNRRGGESSSTSAQQGTPSSRTNTSAAQTSDSRPNTTSTRTRNAAATPTSTNNATVSSPSATVPTNSTASTGNKSGAIQINTLRNAMANLKNDTTQATETTAASVKSSIPNENLIPLLSNKDVQNKIRTRLPDGHNIPSTEKELRDSIQLPQFQPILDAFNHTLQSGELTSVLSQFDFPDEVTNAANQRDLQAFLQALDKHYRKSSDNTMDTN</sequence>
<dbReference type="Gene3D" id="2.30.29.70">
    <property type="entry name" value="Proteasomal ubiquitin receptor Rpn13/ADRM1"/>
    <property type="match status" value="1"/>
</dbReference>
<comment type="subcellular location">
    <subcellularLocation>
        <location evidence="2">Cytoplasm</location>
    </subcellularLocation>
    <subcellularLocation>
        <location evidence="1">Nucleus</location>
    </subcellularLocation>
</comment>
<dbReference type="FunFam" id="2.30.29.70:FF:000001">
    <property type="entry name" value="Proteasomal ubiquitin receptor ADRM1"/>
    <property type="match status" value="1"/>
</dbReference>
<evidence type="ECO:0000313" key="10">
    <source>
        <dbReference type="EMBL" id="CAF0786616.1"/>
    </source>
</evidence>
<dbReference type="GO" id="GO:0008541">
    <property type="term" value="C:proteasome regulatory particle, lid subcomplex"/>
    <property type="evidence" value="ECO:0007669"/>
    <property type="project" value="TreeGrafter"/>
</dbReference>
<reference evidence="10" key="1">
    <citation type="submission" date="2021-02" db="EMBL/GenBank/DDBJ databases">
        <authorList>
            <person name="Nowell W R."/>
        </authorList>
    </citation>
    <scope>NUCLEOTIDE SEQUENCE</scope>
</reference>
<comment type="caution">
    <text evidence="10">The sequence shown here is derived from an EMBL/GenBank/DDBJ whole genome shotgun (WGS) entry which is preliminary data.</text>
</comment>
<feature type="compositionally biased region" description="Low complexity" evidence="7">
    <location>
        <begin position="174"/>
        <end position="186"/>
    </location>
</feature>
<dbReference type="CDD" id="cd13314">
    <property type="entry name" value="PH_Rpn13"/>
    <property type="match status" value="1"/>
</dbReference>
<dbReference type="Proteomes" id="UP000663877">
    <property type="component" value="Unassembled WGS sequence"/>
</dbReference>
<dbReference type="PROSITE" id="PS51917">
    <property type="entry name" value="PRU"/>
    <property type="match status" value="1"/>
</dbReference>
<dbReference type="PANTHER" id="PTHR12225">
    <property type="entry name" value="ADHESION REGULATING MOLECULE 1 110 KDA CELL MEMBRANE GLYCOPROTEIN"/>
    <property type="match status" value="1"/>
</dbReference>
<evidence type="ECO:0000256" key="6">
    <source>
        <dbReference type="ARBA" id="ARBA00023242"/>
    </source>
</evidence>
<evidence type="ECO:0000256" key="7">
    <source>
        <dbReference type="SAM" id="MobiDB-lite"/>
    </source>
</evidence>
<evidence type="ECO:0000256" key="1">
    <source>
        <dbReference type="ARBA" id="ARBA00004123"/>
    </source>
</evidence>
<keyword evidence="6" id="KW-0539">Nucleus</keyword>
<feature type="region of interest" description="Disordered" evidence="7">
    <location>
        <begin position="174"/>
        <end position="265"/>
    </location>
</feature>
<dbReference type="InterPro" id="IPR044868">
    <property type="entry name" value="Rpn13/ADRM1_Pru"/>
</dbReference>
<dbReference type="Pfam" id="PF16550">
    <property type="entry name" value="RPN13_C"/>
    <property type="match status" value="1"/>
</dbReference>
<feature type="compositionally biased region" description="Polar residues" evidence="7">
    <location>
        <begin position="195"/>
        <end position="216"/>
    </location>
</feature>
<dbReference type="Proteomes" id="UP000663832">
    <property type="component" value="Unassembled WGS sequence"/>
</dbReference>
<dbReference type="EMBL" id="CAJNOM010000396">
    <property type="protein sequence ID" value="CAF1414282.1"/>
    <property type="molecule type" value="Genomic_DNA"/>
</dbReference>
<feature type="compositionally biased region" description="Polar residues" evidence="7">
    <location>
        <begin position="251"/>
        <end position="265"/>
    </location>
</feature>
<name>A0A813RLY7_9BILA</name>
<evidence type="ECO:0000256" key="2">
    <source>
        <dbReference type="ARBA" id="ARBA00004496"/>
    </source>
</evidence>
<gene>
    <name evidence="10" type="ORF">BJG266_LOCUS4434</name>
    <name evidence="11" type="ORF">QVE165_LOCUS37744</name>
</gene>
<dbReference type="InterPro" id="IPR032368">
    <property type="entry name" value="RPN13_DEUBAD"/>
</dbReference>
<evidence type="ECO:0000313" key="12">
    <source>
        <dbReference type="Proteomes" id="UP000663832"/>
    </source>
</evidence>
<dbReference type="InterPro" id="IPR006773">
    <property type="entry name" value="Rpn13/ADRM1"/>
</dbReference>
<feature type="domain" description="Pru" evidence="9">
    <location>
        <begin position="11"/>
        <end position="124"/>
    </location>
</feature>
<dbReference type="GO" id="GO:0061133">
    <property type="term" value="F:endopeptidase activator activity"/>
    <property type="evidence" value="ECO:0007669"/>
    <property type="project" value="TreeGrafter"/>
</dbReference>
<evidence type="ECO:0008006" key="14">
    <source>
        <dbReference type="Google" id="ProtNLM"/>
    </source>
</evidence>
<dbReference type="InterPro" id="IPR038108">
    <property type="entry name" value="RPN13_DEUBAD_sf"/>
</dbReference>
<evidence type="ECO:0000313" key="13">
    <source>
        <dbReference type="Proteomes" id="UP000663877"/>
    </source>
</evidence>
<feature type="domain" description="DEUBAD" evidence="8">
    <location>
        <begin position="283"/>
        <end position="396"/>
    </location>
</feature>
<accession>A0A813RLY7</accession>
<feature type="compositionally biased region" description="Low complexity" evidence="7">
    <location>
        <begin position="217"/>
        <end position="250"/>
    </location>
</feature>
<organism evidence="10 13">
    <name type="scientific">Adineta steineri</name>
    <dbReference type="NCBI Taxonomy" id="433720"/>
    <lineage>
        <taxon>Eukaryota</taxon>
        <taxon>Metazoa</taxon>
        <taxon>Spiralia</taxon>
        <taxon>Gnathifera</taxon>
        <taxon>Rotifera</taxon>
        <taxon>Eurotatoria</taxon>
        <taxon>Bdelloidea</taxon>
        <taxon>Adinetida</taxon>
        <taxon>Adinetidae</taxon>
        <taxon>Adineta</taxon>
    </lineage>
</organism>
<dbReference type="PANTHER" id="PTHR12225:SF0">
    <property type="entry name" value="PROTEASOMAL UBIQUITIN RECEPTOR ADRM1"/>
    <property type="match status" value="1"/>
</dbReference>
<evidence type="ECO:0000313" key="11">
    <source>
        <dbReference type="EMBL" id="CAF1414282.1"/>
    </source>
</evidence>
<evidence type="ECO:0000256" key="3">
    <source>
        <dbReference type="ARBA" id="ARBA00009216"/>
    </source>
</evidence>
<dbReference type="GO" id="GO:0070628">
    <property type="term" value="F:proteasome binding"/>
    <property type="evidence" value="ECO:0007669"/>
    <property type="project" value="TreeGrafter"/>
</dbReference>
<evidence type="ECO:0000259" key="8">
    <source>
        <dbReference type="PROSITE" id="PS51916"/>
    </source>
</evidence>
<keyword evidence="5" id="KW-0647">Proteasome</keyword>
<dbReference type="OrthoDB" id="340431at2759"/>
<evidence type="ECO:0000256" key="4">
    <source>
        <dbReference type="ARBA" id="ARBA00022490"/>
    </source>
</evidence>
<proteinExistence type="inferred from homology"/>
<evidence type="ECO:0000259" key="9">
    <source>
        <dbReference type="PROSITE" id="PS51917"/>
    </source>
</evidence>
<dbReference type="InterPro" id="IPR038633">
    <property type="entry name" value="Rpn13/ADRM1_Pru_sf"/>
</dbReference>
<dbReference type="GO" id="GO:0005737">
    <property type="term" value="C:cytoplasm"/>
    <property type="evidence" value="ECO:0007669"/>
    <property type="project" value="UniProtKB-SubCell"/>
</dbReference>
<dbReference type="Gene3D" id="1.10.2020.20">
    <property type="match status" value="1"/>
</dbReference>
<dbReference type="PROSITE" id="PS51916">
    <property type="entry name" value="DEUBAD"/>
    <property type="match status" value="1"/>
</dbReference>
<keyword evidence="4" id="KW-0963">Cytoplasm</keyword>